<dbReference type="InterPro" id="IPR036163">
    <property type="entry name" value="HMA_dom_sf"/>
</dbReference>
<evidence type="ECO:0000313" key="3">
    <source>
        <dbReference type="Proteomes" id="UP001431902"/>
    </source>
</evidence>
<dbReference type="RefSeq" id="WP_283224975.1">
    <property type="nucleotide sequence ID" value="NZ_JASGBH010000009.1"/>
</dbReference>
<gene>
    <name evidence="2" type="ORF">QLQ16_12380</name>
</gene>
<sequence>MNQTFTVTGMRCDHCERSVTRALQQIDPQAEVKIDRSQNRVEVQTQQPREVVVKAIADEGYAVAV</sequence>
<organism evidence="2 3">
    <name type="scientific">Limnohabitans lacus</name>
    <dbReference type="NCBI Taxonomy" id="3045173"/>
    <lineage>
        <taxon>Bacteria</taxon>
        <taxon>Pseudomonadati</taxon>
        <taxon>Pseudomonadota</taxon>
        <taxon>Betaproteobacteria</taxon>
        <taxon>Burkholderiales</taxon>
        <taxon>Comamonadaceae</taxon>
        <taxon>Limnohabitans</taxon>
    </lineage>
</organism>
<keyword evidence="3" id="KW-1185">Reference proteome</keyword>
<dbReference type="Gene3D" id="3.30.70.100">
    <property type="match status" value="1"/>
</dbReference>
<reference evidence="2" key="1">
    <citation type="submission" date="2023-05" db="EMBL/GenBank/DDBJ databases">
        <title>Limnohabitans sp. strain HM2-2 Genome sequencing and assembly.</title>
        <authorList>
            <person name="Jung Y."/>
        </authorList>
    </citation>
    <scope>NUCLEOTIDE SEQUENCE</scope>
    <source>
        <strain evidence="2">HM2-2</strain>
    </source>
</reference>
<dbReference type="PROSITE" id="PS50846">
    <property type="entry name" value="HMA_2"/>
    <property type="match status" value="1"/>
</dbReference>
<dbReference type="CDD" id="cd00371">
    <property type="entry name" value="HMA"/>
    <property type="match status" value="1"/>
</dbReference>
<accession>A0ABT6X917</accession>
<evidence type="ECO:0000313" key="2">
    <source>
        <dbReference type="EMBL" id="MDI9234628.1"/>
    </source>
</evidence>
<dbReference type="InterPro" id="IPR006121">
    <property type="entry name" value="HMA_dom"/>
</dbReference>
<dbReference type="Pfam" id="PF00403">
    <property type="entry name" value="HMA"/>
    <property type="match status" value="1"/>
</dbReference>
<evidence type="ECO:0000259" key="1">
    <source>
        <dbReference type="PROSITE" id="PS50846"/>
    </source>
</evidence>
<protein>
    <submittedName>
        <fullName evidence="2">Heavy-metal-associated domain-containing protein</fullName>
    </submittedName>
</protein>
<feature type="domain" description="HMA" evidence="1">
    <location>
        <begin position="1"/>
        <end position="64"/>
    </location>
</feature>
<dbReference type="EMBL" id="JASGBH010000009">
    <property type="protein sequence ID" value="MDI9234628.1"/>
    <property type="molecule type" value="Genomic_DNA"/>
</dbReference>
<proteinExistence type="predicted"/>
<dbReference type="Proteomes" id="UP001431902">
    <property type="component" value="Unassembled WGS sequence"/>
</dbReference>
<comment type="caution">
    <text evidence="2">The sequence shown here is derived from an EMBL/GenBank/DDBJ whole genome shotgun (WGS) entry which is preliminary data.</text>
</comment>
<name>A0ABT6X917_9BURK</name>
<dbReference type="SUPFAM" id="SSF55008">
    <property type="entry name" value="HMA, heavy metal-associated domain"/>
    <property type="match status" value="1"/>
</dbReference>